<dbReference type="InterPro" id="IPR054501">
    <property type="entry name" value="NCH2"/>
</dbReference>
<dbReference type="Pfam" id="PF22727">
    <property type="entry name" value="NCH2"/>
    <property type="match status" value="1"/>
</dbReference>
<dbReference type="InterPro" id="IPR027417">
    <property type="entry name" value="P-loop_NTPase"/>
</dbReference>
<reference evidence="3" key="1">
    <citation type="journal article" date="2018" name="Genome Announc.">
        <title>Draft Genome Sequence of the Nitrogen-Fixing and Hormogonia-Inducing Cyanobacterium Nostoc cycadae Strain WK-1, Isolated from the Coralloid Roots of Cycas revoluta.</title>
        <authorList>
            <person name="Kanesaki Y."/>
            <person name="Hirose M."/>
            <person name="Hirose Y."/>
            <person name="Fujisawa T."/>
            <person name="Nakamura Y."/>
            <person name="Watanabe S."/>
            <person name="Matsunaga S."/>
            <person name="Uchida H."/>
            <person name="Murakami A."/>
        </authorList>
    </citation>
    <scope>NUCLEOTIDE SEQUENCE [LARGE SCALE GENOMIC DNA]</scope>
    <source>
        <strain evidence="3">WK-1</strain>
    </source>
</reference>
<dbReference type="PANTHER" id="PTHR46844:SF1">
    <property type="entry name" value="SLR5058 PROTEIN"/>
    <property type="match status" value="1"/>
</dbReference>
<dbReference type="SUPFAM" id="SSF52540">
    <property type="entry name" value="P-loop containing nucleoside triphosphate hydrolases"/>
    <property type="match status" value="1"/>
</dbReference>
<feature type="domain" description="NACHT" evidence="1">
    <location>
        <begin position="186"/>
        <end position="288"/>
    </location>
</feature>
<proteinExistence type="predicted"/>
<name>A0A2H6LHK4_9NOSO</name>
<dbReference type="Pfam" id="PF05729">
    <property type="entry name" value="NACHT"/>
    <property type="match status" value="1"/>
</dbReference>
<evidence type="ECO:0000313" key="2">
    <source>
        <dbReference type="EMBL" id="GBE92689.1"/>
    </source>
</evidence>
<dbReference type="EMBL" id="BDGE01000041">
    <property type="protein sequence ID" value="GBE92689.1"/>
    <property type="molecule type" value="Genomic_DNA"/>
</dbReference>
<dbReference type="Proteomes" id="UP000236527">
    <property type="component" value="Unassembled WGS sequence"/>
</dbReference>
<comment type="caution">
    <text evidence="2">The sequence shown here is derived from an EMBL/GenBank/DDBJ whole genome shotgun (WGS) entry which is preliminary data.</text>
</comment>
<dbReference type="AlphaFoldDB" id="A0A2H6LHK4"/>
<dbReference type="Gene3D" id="3.40.50.300">
    <property type="entry name" value="P-loop containing nucleotide triphosphate hydrolases"/>
    <property type="match status" value="1"/>
</dbReference>
<evidence type="ECO:0000313" key="3">
    <source>
        <dbReference type="Proteomes" id="UP000236527"/>
    </source>
</evidence>
<accession>A0A2H6LHK4</accession>
<dbReference type="PANTHER" id="PTHR46844">
    <property type="entry name" value="SLR5058 PROTEIN"/>
    <property type="match status" value="1"/>
</dbReference>
<gene>
    <name evidence="2" type="ORF">NCWK1_2447</name>
</gene>
<dbReference type="PROSITE" id="PS50837">
    <property type="entry name" value="NACHT"/>
    <property type="match status" value="1"/>
</dbReference>
<evidence type="ECO:0000259" key="1">
    <source>
        <dbReference type="PROSITE" id="PS50837"/>
    </source>
</evidence>
<dbReference type="InterPro" id="IPR007111">
    <property type="entry name" value="NACHT_NTPase"/>
</dbReference>
<keyword evidence="3" id="KW-1185">Reference proteome</keyword>
<protein>
    <submittedName>
        <fullName evidence="2">NACHT domain protein</fullName>
    </submittedName>
</protein>
<sequence length="816" mass="95466">MVAIEVDKEVFNKLKQSYQEKFGKSFKKLISKLHQKFNKEFEENDGDDLISERTIRNFFNSSSPPKMREVNLNYLCNILLDCESYQQAVNQFCSVSNYVKRSWLESYLEHIRRECNSVKVLTMDKPVSLNDIFVKVNIIESIKGRQAELQAIFSKEKYHRELNCNRFGQVVLKTGVPGIEVVKKHHQLMIWGMAGAGKTTFLKYLAMHLPSELCVSENVLEAALPFFISLKKLAENQNKLSLFEALIQEFAKSIPADLTNIKSQVEQFIYDYLNQGKCLIFLDGLDEVLAKDIHNIYKQIDEFNEKYNNGNYVVITCRHGACEYVFKNFIEVEIADFDEKEIEEFIKRWFKNSHNQNKLEQFLAKLEANKSIKELAKNPLLLTLLCLVAGENYDLPVNRYSLYEEAVDILLRKWDATRNIERSKNYTDKLSRQRKLNMLGEIAYHAFIQKPQKYFWHKWEIQEQIRKFIENIDGINKNIEDESQNILKAMEAHNGILTEQAKGIYSFSHLTFQEYFTAQHILESRESILEKEIIKQHLTDPQWREVFVIIGSRLAKADDFLKEIFFYTNEIVKSDELQKMLKWLDKLTNSFEVVSSSWRAMYLTIDLDTDLYIDNEICVDRRIAESISIKLRNINEKNDNIIPTKAKCFIARNLSVIHSFSIDKAYGRNWKLQAASEFIKKRLGIDDNFNIDFKLNESIDLATTNGYLNLGEALKFLQSCKPCYDSSELEWQQWADNLQKVMSGYLDIGYDVKFSEEDAKALDKYLYLNNLLLDCILADSYAFKDLREELINHLLLPKDRIPLHLFGSDMNRNIGR</sequence>
<dbReference type="RefSeq" id="WP_103124985.1">
    <property type="nucleotide sequence ID" value="NZ_DF978428.1"/>
</dbReference>
<organism evidence="2 3">
    <name type="scientific">Nostoc cycadae WK-1</name>
    <dbReference type="NCBI Taxonomy" id="1861711"/>
    <lineage>
        <taxon>Bacteria</taxon>
        <taxon>Bacillati</taxon>
        <taxon>Cyanobacteriota</taxon>
        <taxon>Cyanophyceae</taxon>
        <taxon>Nostocales</taxon>
        <taxon>Nostocaceae</taxon>
        <taxon>Nostoc</taxon>
    </lineage>
</organism>